<comment type="caution">
    <text evidence="1">The sequence shown here is derived from an EMBL/GenBank/DDBJ whole genome shotgun (WGS) entry which is preliminary data.</text>
</comment>
<evidence type="ECO:0000313" key="1">
    <source>
        <dbReference type="EMBL" id="MDO9712472.1"/>
    </source>
</evidence>
<dbReference type="RefSeq" id="WP_305107328.1">
    <property type="nucleotide sequence ID" value="NZ_JAUTWS010000048.1"/>
</dbReference>
<keyword evidence="2" id="KW-1185">Reference proteome</keyword>
<accession>A0ABT9E8D9</accession>
<name>A0ABT9E8D9_9PROT</name>
<proteinExistence type="predicted"/>
<evidence type="ECO:0000313" key="2">
    <source>
        <dbReference type="Proteomes" id="UP001243009"/>
    </source>
</evidence>
<protein>
    <submittedName>
        <fullName evidence="1">Uncharacterized protein</fullName>
    </submittedName>
</protein>
<gene>
    <name evidence="1" type="ORF">Q7A36_29285</name>
</gene>
<organism evidence="1 2">
    <name type="scientific">Paracraurococcus lichenis</name>
    <dbReference type="NCBI Taxonomy" id="3064888"/>
    <lineage>
        <taxon>Bacteria</taxon>
        <taxon>Pseudomonadati</taxon>
        <taxon>Pseudomonadota</taxon>
        <taxon>Alphaproteobacteria</taxon>
        <taxon>Acetobacterales</taxon>
        <taxon>Roseomonadaceae</taxon>
        <taxon>Paracraurococcus</taxon>
    </lineage>
</organism>
<dbReference type="Proteomes" id="UP001243009">
    <property type="component" value="Unassembled WGS sequence"/>
</dbReference>
<dbReference type="EMBL" id="JAUTWS010000048">
    <property type="protein sequence ID" value="MDO9712472.1"/>
    <property type="molecule type" value="Genomic_DNA"/>
</dbReference>
<sequence>MTQYTIDLNTRIVPPQRQVWRLFPGKKYRFLQSFERQHSVFLDLPGLQLPDGPITSDLPDLDARILAARAIEPWAARAAQLARQGRTDEIPDPPDRDIAAYADKRLPKEAHTDKGAVIGFFARAAIGDLVVVPDAIPTRRVLIGEFIDGPERRTSVILPEMYGDEPMPARLVRWYPPVNELELSAELSTVLRRPNAFTLLGQSFHQEIFDHSYGTYYADGVYATRLWTEAERFTTEDALSLSLLSRLASTVAQAQEAGLSDPVQIAHIWQVLEVDVAERFLLDLKVNINSPGSLALKSRTLAPLILAALFSLLTTASAAEPQPNPNGAKVVNTAATGTPDPCAPAVDEAVREALSYMQYDVWRNACLRAKSLAEHPRMRGDSRAATR</sequence>
<reference evidence="1 2" key="1">
    <citation type="submission" date="2023-08" db="EMBL/GenBank/DDBJ databases">
        <title>The draft genome sequence of Paracraurococcus sp. LOR1-02.</title>
        <authorList>
            <person name="Kingkaew E."/>
            <person name="Tanasupawat S."/>
        </authorList>
    </citation>
    <scope>NUCLEOTIDE SEQUENCE [LARGE SCALE GENOMIC DNA]</scope>
    <source>
        <strain evidence="1 2">LOR1-02</strain>
    </source>
</reference>